<dbReference type="EMBL" id="BAABHK010000004">
    <property type="protein sequence ID" value="GAA4626481.1"/>
    <property type="molecule type" value="Genomic_DNA"/>
</dbReference>
<organism evidence="3 4">
    <name type="scientific">Actinoallomurus vinaceus</name>
    <dbReference type="NCBI Taxonomy" id="1080074"/>
    <lineage>
        <taxon>Bacteria</taxon>
        <taxon>Bacillati</taxon>
        <taxon>Actinomycetota</taxon>
        <taxon>Actinomycetes</taxon>
        <taxon>Streptosporangiales</taxon>
        <taxon>Thermomonosporaceae</taxon>
        <taxon>Actinoallomurus</taxon>
    </lineage>
</organism>
<evidence type="ECO:0000313" key="4">
    <source>
        <dbReference type="Proteomes" id="UP001501442"/>
    </source>
</evidence>
<evidence type="ECO:0000313" key="3">
    <source>
        <dbReference type="EMBL" id="GAA4626481.1"/>
    </source>
</evidence>
<comment type="caution">
    <text evidence="3">The sequence shown here is derived from an EMBL/GenBank/DDBJ whole genome shotgun (WGS) entry which is preliminary data.</text>
</comment>
<protein>
    <recommendedName>
        <fullName evidence="2">Septum formation-related domain-containing protein</fullName>
    </recommendedName>
</protein>
<accession>A0ABP8UCG6</accession>
<dbReference type="Pfam" id="PF13845">
    <property type="entry name" value="Septum_form"/>
    <property type="match status" value="1"/>
</dbReference>
<evidence type="ECO:0000256" key="1">
    <source>
        <dbReference type="SAM" id="Phobius"/>
    </source>
</evidence>
<evidence type="ECO:0000259" key="2">
    <source>
        <dbReference type="Pfam" id="PF13845"/>
    </source>
</evidence>
<proteinExistence type="predicted"/>
<feature type="transmembrane region" description="Helical" evidence="1">
    <location>
        <begin position="20"/>
        <end position="45"/>
    </location>
</feature>
<keyword evidence="1" id="KW-0812">Transmembrane</keyword>
<feature type="domain" description="Septum formation-related" evidence="2">
    <location>
        <begin position="100"/>
        <end position="304"/>
    </location>
</feature>
<dbReference type="Proteomes" id="UP001501442">
    <property type="component" value="Unassembled WGS sequence"/>
</dbReference>
<reference evidence="4" key="1">
    <citation type="journal article" date="2019" name="Int. J. Syst. Evol. Microbiol.">
        <title>The Global Catalogue of Microorganisms (GCM) 10K type strain sequencing project: providing services to taxonomists for standard genome sequencing and annotation.</title>
        <authorList>
            <consortium name="The Broad Institute Genomics Platform"/>
            <consortium name="The Broad Institute Genome Sequencing Center for Infectious Disease"/>
            <person name="Wu L."/>
            <person name="Ma J."/>
        </authorList>
    </citation>
    <scope>NUCLEOTIDE SEQUENCE [LARGE SCALE GENOMIC DNA]</scope>
    <source>
        <strain evidence="4">JCM 17939</strain>
    </source>
</reference>
<dbReference type="InterPro" id="IPR026004">
    <property type="entry name" value="Septum_form"/>
</dbReference>
<gene>
    <name evidence="3" type="ORF">GCM10023196_034910</name>
</gene>
<feature type="transmembrane region" description="Helical" evidence="1">
    <location>
        <begin position="57"/>
        <end position="77"/>
    </location>
</feature>
<keyword evidence="1" id="KW-0472">Membrane</keyword>
<sequence>MNKVSTSFEPVRLPGQARSRAAVLAAVFATVGLIPVSLVFVIVAFQRVRRSTDRGAGLLFYALFMNLVALALIAWALDGTASDQADGSDHAPAALTLLVGQCYDQPHGEKLIKTSVARSCDEPHDGQVGAVFDASGDSWPGGGTIKARAEAECTKRMANAPSHQPDGVALEVRFVYPNAVAWRHGVRHVVCSIERKDGEKLTTTYIYWRDVDDLSKGDCFDQPMRAALYSVTVMGCSAPHQFEVTSTFSLPDGAWPGLEKIKSDSEKGCRQGLPKHDASGHPVSLRYIHPTEESWKLGDRLVVCSDGRKDHKKLTAAL</sequence>
<keyword evidence="1" id="KW-1133">Transmembrane helix</keyword>
<name>A0ABP8UCG6_9ACTN</name>
<keyword evidence="4" id="KW-1185">Reference proteome</keyword>